<evidence type="ECO:0000256" key="3">
    <source>
        <dbReference type="ARBA" id="ARBA00022763"/>
    </source>
</evidence>
<dbReference type="SMART" id="SM01343">
    <property type="entry name" value="FATC"/>
    <property type="match status" value="1"/>
</dbReference>
<keyword evidence="2" id="KW-0418">Kinase</keyword>
<dbReference type="InterPro" id="IPR045581">
    <property type="entry name" value="DNAPKcs_CC5"/>
</dbReference>
<keyword evidence="2" id="KW-0723">Serine/threonine-protein kinase</keyword>
<feature type="region of interest" description="Disordered" evidence="5">
    <location>
        <begin position="2589"/>
        <end position="2608"/>
    </location>
</feature>
<dbReference type="PROSITE" id="PS50290">
    <property type="entry name" value="PI3_4_KINASE_3"/>
    <property type="match status" value="1"/>
</dbReference>
<dbReference type="Pfam" id="PF00454">
    <property type="entry name" value="PI3_PI4_kinase"/>
    <property type="match status" value="1"/>
</dbReference>
<accession>A0AAW1NW30</accession>
<proteinExistence type="predicted"/>
<dbReference type="Gene3D" id="1.10.1070.11">
    <property type="entry name" value="Phosphatidylinositol 3-/4-kinase, catalytic domain"/>
    <property type="match status" value="1"/>
</dbReference>
<dbReference type="EMBL" id="JALJOQ010000112">
    <property type="protein sequence ID" value="KAK9796985.1"/>
    <property type="molecule type" value="Genomic_DNA"/>
</dbReference>
<dbReference type="Gene3D" id="3.30.1010.10">
    <property type="entry name" value="Phosphatidylinositol 3-kinase Catalytic Subunit, Chain A, domain 4"/>
    <property type="match status" value="1"/>
</dbReference>
<gene>
    <name evidence="8" type="ORF">WJX73_006710</name>
</gene>
<keyword evidence="9" id="KW-1185">Reference proteome</keyword>
<dbReference type="PANTHER" id="PTHR11139">
    <property type="entry name" value="ATAXIA TELANGIECTASIA MUTATED ATM -RELATED"/>
    <property type="match status" value="1"/>
</dbReference>
<feature type="compositionally biased region" description="Basic and acidic residues" evidence="5">
    <location>
        <begin position="2010"/>
        <end position="2020"/>
    </location>
</feature>
<name>A0AAW1NW30_9CHLO</name>
<keyword evidence="2" id="KW-0808">Transferase</keyword>
<dbReference type="CDD" id="cd05172">
    <property type="entry name" value="PIKKc_DNA-PK"/>
    <property type="match status" value="1"/>
</dbReference>
<dbReference type="GO" id="GO:0005634">
    <property type="term" value="C:nucleus"/>
    <property type="evidence" value="ECO:0007669"/>
    <property type="project" value="UniProtKB-SubCell"/>
</dbReference>
<dbReference type="SUPFAM" id="SSF56112">
    <property type="entry name" value="Protein kinase-like (PK-like)"/>
    <property type="match status" value="1"/>
</dbReference>
<evidence type="ECO:0000313" key="8">
    <source>
        <dbReference type="EMBL" id="KAK9796985.1"/>
    </source>
</evidence>
<feature type="domain" description="FATC" evidence="7">
    <location>
        <begin position="3899"/>
        <end position="3931"/>
    </location>
</feature>
<dbReference type="Pfam" id="PF20502">
    <property type="entry name" value="DNAPKcs_CC1-2"/>
    <property type="match status" value="2"/>
</dbReference>
<dbReference type="InterPro" id="IPR050517">
    <property type="entry name" value="DDR_Repair_Kinase"/>
</dbReference>
<evidence type="ECO:0000256" key="1">
    <source>
        <dbReference type="ARBA" id="ARBA00004123"/>
    </source>
</evidence>
<protein>
    <recommendedName>
        <fullName evidence="10">Non-specific serine/threonine protein kinase</fullName>
    </recommendedName>
</protein>
<evidence type="ECO:0000313" key="9">
    <source>
        <dbReference type="Proteomes" id="UP001465755"/>
    </source>
</evidence>
<evidence type="ECO:0008006" key="10">
    <source>
        <dbReference type="Google" id="ProtNLM"/>
    </source>
</evidence>
<dbReference type="SUPFAM" id="SSF48371">
    <property type="entry name" value="ARM repeat"/>
    <property type="match status" value="1"/>
</dbReference>
<evidence type="ECO:0000259" key="7">
    <source>
        <dbReference type="PROSITE" id="PS51190"/>
    </source>
</evidence>
<comment type="caution">
    <text evidence="8">The sequence shown here is derived from an EMBL/GenBank/DDBJ whole genome shotgun (WGS) entry which is preliminary data.</text>
</comment>
<keyword evidence="4" id="KW-0539">Nucleus</keyword>
<dbReference type="SMART" id="SM00146">
    <property type="entry name" value="PI3Kc"/>
    <property type="match status" value="1"/>
</dbReference>
<evidence type="ECO:0000256" key="5">
    <source>
        <dbReference type="SAM" id="MobiDB-lite"/>
    </source>
</evidence>
<dbReference type="GO" id="GO:0004677">
    <property type="term" value="F:DNA-dependent protein kinase activity"/>
    <property type="evidence" value="ECO:0007669"/>
    <property type="project" value="InterPro"/>
</dbReference>
<dbReference type="SMART" id="SM01344">
    <property type="entry name" value="NUC194"/>
    <property type="match status" value="1"/>
</dbReference>
<reference evidence="8 9" key="1">
    <citation type="journal article" date="2024" name="Nat. Commun.">
        <title>Phylogenomics reveals the evolutionary origins of lichenization in chlorophyte algae.</title>
        <authorList>
            <person name="Puginier C."/>
            <person name="Libourel C."/>
            <person name="Otte J."/>
            <person name="Skaloud P."/>
            <person name="Haon M."/>
            <person name="Grisel S."/>
            <person name="Petersen M."/>
            <person name="Berrin J.G."/>
            <person name="Delaux P.M."/>
            <person name="Dal Grande F."/>
            <person name="Keller J."/>
        </authorList>
    </citation>
    <scope>NUCLEOTIDE SEQUENCE [LARGE SCALE GENOMIC DNA]</scope>
    <source>
        <strain evidence="8 9">SAG 2036</strain>
    </source>
</reference>
<dbReference type="Pfam" id="PF20500">
    <property type="entry name" value="DNA-PKcs_N"/>
    <property type="match status" value="1"/>
</dbReference>
<dbReference type="InterPro" id="IPR037706">
    <property type="entry name" value="DNA-PK_dom"/>
</dbReference>
<evidence type="ECO:0000256" key="4">
    <source>
        <dbReference type="ARBA" id="ARBA00023242"/>
    </source>
</evidence>
<keyword evidence="3" id="KW-0227">DNA damage</keyword>
<feature type="region of interest" description="Disordered" evidence="5">
    <location>
        <begin position="2776"/>
        <end position="2803"/>
    </location>
</feature>
<dbReference type="GO" id="GO:0000723">
    <property type="term" value="P:telomere maintenance"/>
    <property type="evidence" value="ECO:0007669"/>
    <property type="project" value="TreeGrafter"/>
</dbReference>
<dbReference type="PROSITE" id="PS51190">
    <property type="entry name" value="FATC"/>
    <property type="match status" value="1"/>
</dbReference>
<feature type="region of interest" description="Disordered" evidence="5">
    <location>
        <begin position="746"/>
        <end position="767"/>
    </location>
</feature>
<dbReference type="InterPro" id="IPR036940">
    <property type="entry name" value="PI3/4_kinase_cat_sf"/>
</dbReference>
<dbReference type="PANTHER" id="PTHR11139:SF68">
    <property type="entry name" value="DNA-DEPENDENT PROTEIN KINASE CATALYTIC SUBUNIT"/>
    <property type="match status" value="1"/>
</dbReference>
<comment type="subcellular location">
    <subcellularLocation>
        <location evidence="1">Nucleus</location>
    </subcellularLocation>
</comment>
<dbReference type="Proteomes" id="UP001465755">
    <property type="component" value="Unassembled WGS sequence"/>
</dbReference>
<feature type="region of interest" description="Disordered" evidence="5">
    <location>
        <begin position="1975"/>
        <end position="2042"/>
    </location>
</feature>
<dbReference type="InterPro" id="IPR003152">
    <property type="entry name" value="FATC_dom"/>
</dbReference>
<dbReference type="InterPro" id="IPR000403">
    <property type="entry name" value="PI3/4_kinase_cat_dom"/>
</dbReference>
<sequence length="3931" mass="421813">MEEDSLREHLEALISRGTDEGSAQELWQSTQLYLTEACISQEEKALAAVMLLDEDAGLPAYMGSIQRNKGLAGLKKLIFQWLDGFVRALPRHSTLQHAQAITMMCRDAFKIDESSYVREACLLPLTSFCQMRLPPLSTEAESLAAMLKQKYVAGGNFKLSNAVKGAVLEMLGSLLNAYPQAFEKATSPNFTAPWLVEACGSVLRSQAKQEEQENQSLLAGALAAFSHGLSHCKDDVRQSAALNTQCKAAWRHIERLIFGAASLSRYKGLHAGLQLLADQAALFQEGIMADALKVVRGLEAVKRLESKAIRADRVEAALAAVFQLIVRSIGEGAQDEGQQAQSKALLEQLVQQHVLEPLAKARPGPKVVPMALAAVTLLADPIADLMGAQGLETAIAALLPLHASAAGGEGFEGYDVPLLRALAKLLGRLPSGQQAVLPTCLQLAGRIGKGYHWLWPKQRPAANAAIQELMVALHAVPGLLDNALHQLVSDLLGSTLQQVDSSKRGRDQGVGGETPAWVHCTPLWGSLLGLNLQYFYEVPEGDADDMPGGPAGVAAQPVLKPRNAEHMLTFLNLSGFLARVLEGAPNSFARAWTPIVAQELVQRSRAQPMLSGFHHMLRSCLSCCSADTTDTSNTDMDVDVQSGDHPCTAVCAPFLQELCVARQLYTDELLAACLHLLITAPPFMLPQQELVSALQQSLTLGLQHLELADAAMRRLEAWETDPNASDLRAKVAPFLEPYLHTVVQAEQGSQDDAEESQGKPGPGVEGELGAKAAADEYKQARAEATAGRKRAQLARLQGLAALQPRIQGWLGRNPEAAAQIVITSQAGIKQQQAPATTASARWDLEDRFVVPVHLQEGKQPLQVSLDLLLPQAAKLAETAADRAVQVAACELLHGSILWIVGKGANRTRAKDEQDFDSRPAEYHGLLTHALPVALRLAASEDGVVRALFRPLIISLVHWLTRNAQREAADTMALLEAILEGLASSGRGGGLRDLCAEATQEFLVWSDRHVRTASTKDAKAGASRTNLNASSLLRRLMERLVHPDACQRLGAAKAMALCSRSLRGMARSDPTLAQDNCLELLQCCITGLRLAHSDPPGMGTCAAFAEAVKELVKVLVDRPRVLDALLEEGDEGAPAAVTAPSLTCLDAFTLWLWPLTAAPERYCRGVCMWLHERLCELLLKNEMSDVGQEAGQRSAASIWLEQLAADQSESVPETVCNSGVVSMTAAFFQSAAYLQDNNPKLGQKLQELEGRCHWVSWALSQNIISFQGLQDTLGCEHGEGRQHLREGIQAFLTHLVPDLGNMQIQSSSLQRRLAHDLHQLAMRLLGLMGRAVSSKLLDWSLPGLHTFLLGCLLSPASLGLHSLTAADSRLLALQAKGVLEAAAAADAQFVRSLQPEPEVRASLPERLLKWAAGLSATAGPEERLQGEAALQLAVRLGLKPAAMLAVLLNDNTGTTFYHHFPSAVHTWVMFNDTAAVPALCRDLSQADQGAATVLCGVLASLIHSQQPGQAPDPRQRSFLQRLLSCTDAVASLVSSSADSGTDNKAAHSHLAASARRCLFVRLLTLVLTLDAPTVLAAEDNQKHASLLQPYLSILKQIGQVQMVEQQDVLSLLRFWLHLPADGALHEVHEAISHVVKSVFPTSSQALPKGSAAAIQHRDQLLALMDALVAAAEEGADVSGALKAVGPALQALGTLEQDQDSALQHALRLRLAALASAPWAVSDEQGKEGDAEGQARALLQCAWQGIFEVHADMPQGASFRRAMLLYLLLPALQCAPPDFQAGRFKEWVPHLMSVAHPDTKPGSLPGLRRNDESSGLVAKMAAFMLFGHAYSHLPYDTLVKPELVPLWGGNGKLMALATKQAQGITCSDTKLAEAATQARAAAMAAAAALVTASQSQMKYFVSALSCAGPTWESVVSSSMQLNFSSGRTRALSRAMGGMKELAAQRKAARLAAGSLMSSTLGSLGSLGSLGASVGSLPASLDAPTDSQDMDSKQDDPRSSIQASFVASMEADSDTRSPQEARDATPPAAEATTAQPSPDAGGLVMEDDLDSHVCMLPLVRLVERAATLLDESATDMPAWMGLLHGLLADEQAPAASRLFVARLVMQVDRRHLEQQDVDAGASVFGRWQQQWAEPLMKLFATGSDAHNKGLHYFLVDVCLALLRWSQLDASHPPSKEASALLVSHLVKNAYDADTPVLRNNFNLIKMLLGQWKSVPLPLPELDQLVNTVDKSGAQQHRQQPLPAGSKGVESQAKGRQAVGLKLLAVGVAYGRLQQLQEEPGAQALARDALRSVIGLSDQRNKVKQGRAITAAERLTAFHAELVDELEMSLFSALEGRLTGAQRAVLLTMLHRRAVQLRDAALLAKLQPHVPALLSSADAGLQSSCLQLLADLLPGAPEAQAGAALKAAQSRATAFRGSAQEHAFHMLRNAWQEKHHLRDGLRGPLLGLLSARASSKLRTEVTAFWHAALPKDLAERLQSLLADSIEGTDEMVSSLEAEWSMRAALLTLELAKGADQYDKAIFEKPLEQCDFQQYSIDATGKGSSGALTAPLFSQEYMAASQAASQVAGMVAATQGSTQSVSVTLDMPTDLEGIAPAQSPSPEKPGPAGRAAPGLGDTFNANTTVYRRPFKSGSSHALLRGALAKHRAKQAGAGGRGVRLLRPYRIGELPDIQQVSVASFLGPLGLMACRDASIARLTVSTLYQADAAVRGSEGAASVDALHEAYARSPKHASLVGSLQELTLCHHSQGLDPQAASSAALGSGCLQGGALQLEESLLQRADVSSRAGDAEPPAKRQCKSTSDNEPGQHIVTPAISKQESTWAAVNDIYLALGEQNLVHSSLASHIARCPGTNMVMSALAAQRTTSAFSLCEALLRLTDPDGDGELADLALQDVLAGAAQKPTEDQLRQGLVGGQEPSTAELDLWVQERMRCLEALGDWSTLEATVDAETDGDDGSLFTDQRLANYRLAFVRACLFQPSKHQRIQDLLESETASAVQADCPTEVALHAAAQNEWERSKAAATRAMAMAQEQWDQAHPLSQHLRLQILGRMQPLAELQEIAGLMQSGRSVRCSTQPQEGQMEARALAACSLLMNGARSMLQAGFLDSAQELLDACKQQSPASAVNDEIHLQMTAQQLQLQVAQAAAMPSKARVKESLRYAMAELDNSLRGSAGRVQSNADGSQGWKALQGSAHWALAGGHTSSPDCKLLQAESAAGTGNSPSMELHPDAAAGLDRAGGPAATFVQGTLQAMRHSTSCGAELHVPRALALLNEDAGARDSWLKNWKHVPLHLLLPWGAQMLSLLDADEGPCLIPALQALAASYQARLYFPYRLSRSSWGKAGLKRASELDPAMQSSALAALAEALNDTTFPAQRWDRWRQRISSLISTGSKVAAAKLYRDEVFPDMISKHRVGRMAGRRARTVQTLNSEFATKFEKVLEERFGPGGAKLESMDSQDFAKVAVEVANKQKGKLEKVPLAQIFKDFTAVKKGRQDLAHLSPWLASYSAGASDAGGEPLVLPAMTSVQSVAAGPPAELTIVAFGKAVHVFSSKQQPKRLTIYTDDFRQCEWIVKGGEEMRIDQRVEQLLGVMNGLLSRSAPCRAFGLQVETYDVVPMTESLGMVAFVPDTLPLLAVVTNPLLMPAEEFIKAHKAYELGYVEAQGKQGTLGAKYERLYGHGSAGAAVRALELAQSHVRWDSLREALLRYAGGPEKFFVDRGRFADSLAAVSIMGYCCGIGDRHLDNFLLHPPSGRLIPIDFGYSFGTATQALPVPECMPFRMTRQLIGALLPHDAQVLLQSPCSAALAALRDGKDILEGILSAYLREPLLDWQREAVSIHGSRGGNSASASDISQYSNRKIEATIRKLEGGHPADIMIQDLQGKHAGKPHWKRLQDVVKGAAGSVPAQSRERLSCDDQAACLLAMATDSGILGRSYAGWRPWL</sequence>
<feature type="region of interest" description="Disordered" evidence="5">
    <location>
        <begin position="2227"/>
        <end position="2247"/>
    </location>
</feature>
<dbReference type="Pfam" id="PF19704">
    <property type="entry name" value="DNAPKcs_CC5"/>
    <property type="match status" value="1"/>
</dbReference>
<dbReference type="InterPro" id="IPR016024">
    <property type="entry name" value="ARM-type_fold"/>
</dbReference>
<feature type="domain" description="PI3K/PI4K catalytic" evidence="6">
    <location>
        <begin position="3532"/>
        <end position="3860"/>
    </location>
</feature>
<dbReference type="InterPro" id="IPR012582">
    <property type="entry name" value="DNAPKcs_CC3"/>
</dbReference>
<dbReference type="InterPro" id="IPR046804">
    <property type="entry name" value="DNA-PKcs_N"/>
</dbReference>
<organism evidence="8 9">
    <name type="scientific">Symbiochloris irregularis</name>
    <dbReference type="NCBI Taxonomy" id="706552"/>
    <lineage>
        <taxon>Eukaryota</taxon>
        <taxon>Viridiplantae</taxon>
        <taxon>Chlorophyta</taxon>
        <taxon>core chlorophytes</taxon>
        <taxon>Trebouxiophyceae</taxon>
        <taxon>Trebouxiales</taxon>
        <taxon>Trebouxiaceae</taxon>
        <taxon>Symbiochloris</taxon>
    </lineage>
</organism>
<dbReference type="InterPro" id="IPR011009">
    <property type="entry name" value="Kinase-like_dom_sf"/>
</dbReference>
<dbReference type="InterPro" id="IPR046803">
    <property type="entry name" value="DNAPKcs_CC1-2"/>
</dbReference>
<dbReference type="GO" id="GO:0006303">
    <property type="term" value="P:double-strand break repair via nonhomologous end joining"/>
    <property type="evidence" value="ECO:0007669"/>
    <property type="project" value="InterPro"/>
</dbReference>
<dbReference type="Pfam" id="PF08163">
    <property type="entry name" value="DNAPKcs_CC3"/>
    <property type="match status" value="1"/>
</dbReference>
<evidence type="ECO:0000259" key="6">
    <source>
        <dbReference type="PROSITE" id="PS50290"/>
    </source>
</evidence>
<feature type="compositionally biased region" description="Low complexity" evidence="5">
    <location>
        <begin position="2021"/>
        <end position="2033"/>
    </location>
</feature>
<evidence type="ECO:0000256" key="2">
    <source>
        <dbReference type="ARBA" id="ARBA00022527"/>
    </source>
</evidence>